<feature type="compositionally biased region" description="Polar residues" evidence="1">
    <location>
        <begin position="11"/>
        <end position="21"/>
    </location>
</feature>
<reference evidence="2" key="1">
    <citation type="journal article" date="2013" name="PLoS ONE">
        <title>Direct detection of alternative open reading frames translation products in human significantly expands the proteome.</title>
        <authorList>
            <person name="Vanderperre B."/>
            <person name="Lucier J.-F."/>
            <person name="Motard J."/>
            <person name="Tremblay G."/>
            <person name="Vanderperre S."/>
            <person name="Wisztorski M."/>
            <person name="Salzet M."/>
            <person name="Boisvert F.-M."/>
            <person name="Roucou X."/>
        </authorList>
    </citation>
    <scope>NUCLEOTIDE SEQUENCE</scope>
</reference>
<feature type="region of interest" description="Disordered" evidence="1">
    <location>
        <begin position="58"/>
        <end position="80"/>
    </location>
</feature>
<feature type="region of interest" description="Disordered" evidence="1">
    <location>
        <begin position="1"/>
        <end position="21"/>
    </location>
</feature>
<proteinExistence type="predicted"/>
<dbReference type="OrthoDB" id="6375837at2759"/>
<feature type="region of interest" description="Disordered" evidence="1">
    <location>
        <begin position="130"/>
        <end position="155"/>
    </location>
</feature>
<evidence type="ECO:0000313" key="2">
    <source>
        <dbReference type="EMBL" id="CCQ43398.1"/>
    </source>
</evidence>
<sequence>MPRPSMPTLGPGSTSPNATSRATSCPYSVMAALVSAGAWTLMVMKFLVPRLHLAPPRLTVDHHQSPPRGPRPSVSAGGKTCWSTTVAPPGMTSTCPSAMTWATSSPCSATERATSAGVWTKMAERCRAPAPSQAPPLRVYPPSLHPWSGPRPGQM</sequence>
<dbReference type="EMBL" id="HF583901">
    <property type="protein sequence ID" value="CCQ43398.1"/>
    <property type="molecule type" value="Genomic_DNA"/>
</dbReference>
<organism evidence="2">
    <name type="scientific">Homo sapiens</name>
    <name type="common">Human</name>
    <dbReference type="NCBI Taxonomy" id="9606"/>
    <lineage>
        <taxon>Eukaryota</taxon>
        <taxon>Metazoa</taxon>
        <taxon>Chordata</taxon>
        <taxon>Craniata</taxon>
        <taxon>Vertebrata</taxon>
        <taxon>Euteleostomi</taxon>
        <taxon>Mammalia</taxon>
        <taxon>Eutheria</taxon>
        <taxon>Euarchontoglires</taxon>
        <taxon>Primates</taxon>
        <taxon>Haplorrhini</taxon>
        <taxon>Catarrhini</taxon>
        <taxon>Hominidae</taxon>
        <taxon>Homo</taxon>
    </lineage>
</organism>
<dbReference type="AlphaFoldDB" id="L8EAL3"/>
<gene>
    <name evidence="2" type="primary">NID2</name>
</gene>
<accession>L8EAL3</accession>
<name>L8EAL3_HUMAN</name>
<protein>
    <submittedName>
        <fullName evidence="2">Alternative protein NID2</fullName>
    </submittedName>
</protein>
<evidence type="ECO:0000256" key="1">
    <source>
        <dbReference type="SAM" id="MobiDB-lite"/>
    </source>
</evidence>
<dbReference type="ChiTaRS" id="NID2">
    <property type="organism name" value="human"/>
</dbReference>